<dbReference type="GO" id="GO:0005829">
    <property type="term" value="C:cytosol"/>
    <property type="evidence" value="ECO:0007669"/>
    <property type="project" value="TreeGrafter"/>
</dbReference>
<keyword evidence="1" id="KW-0812">Transmembrane</keyword>
<dbReference type="PANTHER" id="PTHR10953:SF102">
    <property type="entry name" value="ADENYLYLTRANSFERASE AND SULFURTRANSFERASE MOCS3"/>
    <property type="match status" value="1"/>
</dbReference>
<dbReference type="InterPro" id="IPR001763">
    <property type="entry name" value="Rhodanese-like_dom"/>
</dbReference>
<evidence type="ECO:0000259" key="2">
    <source>
        <dbReference type="PROSITE" id="PS50206"/>
    </source>
</evidence>
<dbReference type="AlphaFoldDB" id="A0A345U8N1"/>
<reference evidence="3" key="1">
    <citation type="submission" date="2018-05" db="EMBL/GenBank/DDBJ databases">
        <title>Organellar genomes of Gracilariaceae.</title>
        <authorList>
            <person name="Iha C."/>
            <person name="Oliveira M.C."/>
        </authorList>
    </citation>
    <scope>NUCLEOTIDE SEQUENCE</scope>
</reference>
<keyword evidence="1" id="KW-1133">Transmembrane helix</keyword>
<dbReference type="InterPro" id="IPR035985">
    <property type="entry name" value="Ubiquitin-activating_enz"/>
</dbReference>
<keyword evidence="1" id="KW-0472">Membrane</keyword>
<dbReference type="CDD" id="cd00158">
    <property type="entry name" value="RHOD"/>
    <property type="match status" value="1"/>
</dbReference>
<organism evidence="3">
    <name type="scientific">Hydropuntia rangiferina</name>
    <dbReference type="NCBI Taxonomy" id="338881"/>
    <lineage>
        <taxon>Eukaryota</taxon>
        <taxon>Rhodophyta</taxon>
        <taxon>Florideophyceae</taxon>
        <taxon>Rhodymeniophycidae</taxon>
        <taxon>Gracilariales</taxon>
        <taxon>Gracilariaceae</taxon>
        <taxon>Hydropuntia</taxon>
    </lineage>
</organism>
<dbReference type="GO" id="GO:0008641">
    <property type="term" value="F:ubiquitin-like modifier activating enzyme activity"/>
    <property type="evidence" value="ECO:0007669"/>
    <property type="project" value="InterPro"/>
</dbReference>
<dbReference type="GO" id="GO:0004792">
    <property type="term" value="F:thiosulfate-cyanide sulfurtransferase activity"/>
    <property type="evidence" value="ECO:0007669"/>
    <property type="project" value="TreeGrafter"/>
</dbReference>
<evidence type="ECO:0000313" key="3">
    <source>
        <dbReference type="EMBL" id="AXI96817.1"/>
    </source>
</evidence>
<dbReference type="GeneID" id="37623633"/>
<sequence>MFYPISTDIRFSELEYKKYACHLTLDKVGNHGQKRLKAAKILFVGAGGLAASSIIYLASCGVGCLGIIDNDKVCYSNLHRQILYSYKDVGKLKVDVVRYKIKEINPQCYVNTYSLILNTENSGDIIKNYDIVIDTTDNFKSRYVISRSCYLYHKIHIYGAVKSFEGHISVFNYKGGPLYSDLYPQNLKLINKDCERFGVLGILTGIIGILQAIESIKIILGTGNILSGYLLVYNILDGSCKKSKICTKKTKNFIPYSFSNNWLSFNSINHNDLSLMIKSSNVILIDVRQAEEFIKYHVSKSINIPLKNIRFRKTIHFISVYCINKNIVIYCYDSLRSYIASRILYKNHINHYIFNI</sequence>
<dbReference type="PANTHER" id="PTHR10953">
    <property type="entry name" value="UBIQUITIN-ACTIVATING ENZYME E1"/>
    <property type="match status" value="1"/>
</dbReference>
<keyword evidence="3" id="KW-0934">Plastid</keyword>
<dbReference type="InterPro" id="IPR000594">
    <property type="entry name" value="ThiF_NAD_FAD-bd"/>
</dbReference>
<dbReference type="RefSeq" id="YP_009511144.1">
    <property type="nucleotide sequence ID" value="NC_039142.1"/>
</dbReference>
<dbReference type="GO" id="GO:0016779">
    <property type="term" value="F:nucleotidyltransferase activity"/>
    <property type="evidence" value="ECO:0007669"/>
    <property type="project" value="TreeGrafter"/>
</dbReference>
<dbReference type="GO" id="GO:0008146">
    <property type="term" value="F:sulfotransferase activity"/>
    <property type="evidence" value="ECO:0007669"/>
    <property type="project" value="TreeGrafter"/>
</dbReference>
<accession>A0A345U8N1</accession>
<dbReference type="PROSITE" id="PS50206">
    <property type="entry name" value="RHODANESE_3"/>
    <property type="match status" value="1"/>
</dbReference>
<protein>
    <submittedName>
        <fullName evidence="3">Molybdopterin biosynthesis protein</fullName>
    </submittedName>
</protein>
<feature type="domain" description="Rhodanese" evidence="2">
    <location>
        <begin position="278"/>
        <end position="344"/>
    </location>
</feature>
<gene>
    <name evidence="3" type="primary">moeB</name>
</gene>
<dbReference type="InterPro" id="IPR036873">
    <property type="entry name" value="Rhodanese-like_dom_sf"/>
</dbReference>
<feature type="transmembrane region" description="Helical" evidence="1">
    <location>
        <begin position="41"/>
        <end position="68"/>
    </location>
</feature>
<dbReference type="InterPro" id="IPR045886">
    <property type="entry name" value="ThiF/MoeB/HesA"/>
</dbReference>
<dbReference type="SMART" id="SM00450">
    <property type="entry name" value="RHOD"/>
    <property type="match status" value="1"/>
</dbReference>
<dbReference type="EMBL" id="MH396012">
    <property type="protein sequence ID" value="AXI96817.1"/>
    <property type="molecule type" value="Genomic_DNA"/>
</dbReference>
<dbReference type="Gene3D" id="3.40.50.720">
    <property type="entry name" value="NAD(P)-binding Rossmann-like Domain"/>
    <property type="match status" value="1"/>
</dbReference>
<dbReference type="Pfam" id="PF00899">
    <property type="entry name" value="ThiF"/>
    <property type="match status" value="1"/>
</dbReference>
<dbReference type="SUPFAM" id="SSF69572">
    <property type="entry name" value="Activating enzymes of the ubiquitin-like proteins"/>
    <property type="match status" value="1"/>
</dbReference>
<proteinExistence type="predicted"/>
<evidence type="ECO:0000256" key="1">
    <source>
        <dbReference type="SAM" id="Phobius"/>
    </source>
</evidence>
<dbReference type="Gene3D" id="3.40.250.10">
    <property type="entry name" value="Rhodanese-like domain"/>
    <property type="match status" value="1"/>
</dbReference>
<dbReference type="CDD" id="cd00757">
    <property type="entry name" value="ThiF_MoeB_HesA_family"/>
    <property type="match status" value="1"/>
</dbReference>
<geneLocation type="chloroplast" evidence="3"/>
<dbReference type="Pfam" id="PF00581">
    <property type="entry name" value="Rhodanese"/>
    <property type="match status" value="1"/>
</dbReference>
<keyword evidence="3" id="KW-0150">Chloroplast</keyword>
<name>A0A345U8N1_9FLOR</name>